<reference evidence="1 2" key="1">
    <citation type="submission" date="2020-03" db="EMBL/GenBank/DDBJ databases">
        <authorList>
            <person name="Picone N."/>
        </authorList>
    </citation>
    <scope>NUCLEOTIDE SEQUENCE [LARGE SCALE GENOMIC DNA]</scope>
    <source>
        <strain evidence="1">NSCAC1</strain>
    </source>
</reference>
<organism evidence="1 2">
    <name type="scientific">Candidatus Nitrosacidococcus tergens</name>
    <dbReference type="NCBI Taxonomy" id="553981"/>
    <lineage>
        <taxon>Bacteria</taxon>
        <taxon>Pseudomonadati</taxon>
        <taxon>Pseudomonadota</taxon>
        <taxon>Gammaproteobacteria</taxon>
        <taxon>Chromatiales</taxon>
        <taxon>Chromatiaceae</taxon>
        <taxon>Candidatus Nitrosacidococcus</taxon>
    </lineage>
</organism>
<proteinExistence type="predicted"/>
<name>A0A7G1QBN8_9GAMM</name>
<gene>
    <name evidence="1" type="ORF">NSCAC_1667</name>
</gene>
<dbReference type="Proteomes" id="UP000516072">
    <property type="component" value="Chromosome"/>
</dbReference>
<accession>A0A7G1QBN8</accession>
<evidence type="ECO:0000313" key="1">
    <source>
        <dbReference type="EMBL" id="CAB1277436.1"/>
    </source>
</evidence>
<dbReference type="KEGG" id="ntg:NSCAC_1667"/>
<evidence type="ECO:0000313" key="2">
    <source>
        <dbReference type="Proteomes" id="UP000516072"/>
    </source>
</evidence>
<keyword evidence="2" id="KW-1185">Reference proteome</keyword>
<dbReference type="EMBL" id="LR778175">
    <property type="protein sequence ID" value="CAB1277436.1"/>
    <property type="molecule type" value="Genomic_DNA"/>
</dbReference>
<dbReference type="AlphaFoldDB" id="A0A7G1QBN8"/>
<sequence length="64" mass="7478">MFQAAKPPIRKRKVVQYLLEMMDITFPEHYKILKEQLQIRINTDASLLSTGEIQPALVLFKMDS</sequence>
<protein>
    <submittedName>
        <fullName evidence="1">Uncharacterized protein</fullName>
    </submittedName>
</protein>